<feature type="transmembrane region" description="Helical" evidence="1">
    <location>
        <begin position="12"/>
        <end position="30"/>
    </location>
</feature>
<organism evidence="2 3">
    <name type="scientific">Halomarina ordinaria</name>
    <dbReference type="NCBI Taxonomy" id="3033939"/>
    <lineage>
        <taxon>Archaea</taxon>
        <taxon>Methanobacteriati</taxon>
        <taxon>Methanobacteriota</taxon>
        <taxon>Stenosarchaea group</taxon>
        <taxon>Halobacteria</taxon>
        <taxon>Halobacteriales</taxon>
        <taxon>Natronomonadaceae</taxon>
        <taxon>Halomarina</taxon>
    </lineage>
</organism>
<dbReference type="AlphaFoldDB" id="A0ABD5UC19"/>
<reference evidence="2 3" key="1">
    <citation type="journal article" date="2019" name="Int. J. Syst. Evol. Microbiol.">
        <title>The Global Catalogue of Microorganisms (GCM) 10K type strain sequencing project: providing services to taxonomists for standard genome sequencing and annotation.</title>
        <authorList>
            <consortium name="The Broad Institute Genomics Platform"/>
            <consortium name="The Broad Institute Genome Sequencing Center for Infectious Disease"/>
            <person name="Wu L."/>
            <person name="Ma J."/>
        </authorList>
    </citation>
    <scope>NUCLEOTIDE SEQUENCE [LARGE SCALE GENOMIC DNA]</scope>
    <source>
        <strain evidence="2 3">PSRA2</strain>
    </source>
</reference>
<dbReference type="Proteomes" id="UP001596406">
    <property type="component" value="Unassembled WGS sequence"/>
</dbReference>
<name>A0ABD5UC19_9EURY</name>
<keyword evidence="1" id="KW-0812">Transmembrane</keyword>
<gene>
    <name evidence="2" type="ORF">ACFQHK_16555</name>
</gene>
<accession>A0ABD5UC19</accession>
<proteinExistence type="predicted"/>
<keyword evidence="1" id="KW-0472">Membrane</keyword>
<evidence type="ECO:0000256" key="1">
    <source>
        <dbReference type="SAM" id="Phobius"/>
    </source>
</evidence>
<protein>
    <recommendedName>
        <fullName evidence="4">DUF2892 domain-containing protein</fullName>
    </recommendedName>
</protein>
<evidence type="ECO:0000313" key="3">
    <source>
        <dbReference type="Proteomes" id="UP001596406"/>
    </source>
</evidence>
<evidence type="ECO:0000313" key="2">
    <source>
        <dbReference type="EMBL" id="MFC6838095.1"/>
    </source>
</evidence>
<keyword evidence="3" id="KW-1185">Reference proteome</keyword>
<dbReference type="EMBL" id="JBHSXM010000003">
    <property type="protein sequence ID" value="MFC6838095.1"/>
    <property type="molecule type" value="Genomic_DNA"/>
</dbReference>
<comment type="caution">
    <text evidence="2">The sequence shown here is derived from an EMBL/GenBank/DDBJ whole genome shotgun (WGS) entry which is preliminary data.</text>
</comment>
<keyword evidence="1" id="KW-1133">Transmembrane helix</keyword>
<evidence type="ECO:0008006" key="4">
    <source>
        <dbReference type="Google" id="ProtNLM"/>
    </source>
</evidence>
<sequence>MSSPFENPIVRYGIGLCSASILVIVAFTLVDGTTRWVILGLAVVELLVLPPFLKYAQEQNEQSA</sequence>
<dbReference type="RefSeq" id="WP_304449813.1">
    <property type="nucleotide sequence ID" value="NZ_JARRAH010000003.1"/>
</dbReference>
<feature type="transmembrane region" description="Helical" evidence="1">
    <location>
        <begin position="36"/>
        <end position="53"/>
    </location>
</feature>